<sequence>MRAPPVAHRAGGKARAFSLAARSDVESDLAGAGPQVTTDVAARGNGQVAALRPSASVGPSTVDSPGAGARPGLNAASRPLPSDVGAPAVYTPKPDIIRTSGPGSSCRSRWPVRSTLHSGGPRFES</sequence>
<protein>
    <submittedName>
        <fullName evidence="2">Uncharacterized protein</fullName>
    </submittedName>
</protein>
<gene>
    <name evidence="2" type="ORF">G6F50_016830</name>
</gene>
<evidence type="ECO:0000313" key="2">
    <source>
        <dbReference type="EMBL" id="KAG1531203.1"/>
    </source>
</evidence>
<keyword evidence="3" id="KW-1185">Reference proteome</keyword>
<comment type="caution">
    <text evidence="2">The sequence shown here is derived from an EMBL/GenBank/DDBJ whole genome shotgun (WGS) entry which is preliminary data.</text>
</comment>
<feature type="region of interest" description="Disordered" evidence="1">
    <location>
        <begin position="51"/>
        <end position="125"/>
    </location>
</feature>
<accession>A0A9P6XS23</accession>
<name>A0A9P6XS23_9FUNG</name>
<organism evidence="2 3">
    <name type="scientific">Rhizopus delemar</name>
    <dbReference type="NCBI Taxonomy" id="936053"/>
    <lineage>
        <taxon>Eukaryota</taxon>
        <taxon>Fungi</taxon>
        <taxon>Fungi incertae sedis</taxon>
        <taxon>Mucoromycota</taxon>
        <taxon>Mucoromycotina</taxon>
        <taxon>Mucoromycetes</taxon>
        <taxon>Mucorales</taxon>
        <taxon>Mucorineae</taxon>
        <taxon>Rhizopodaceae</taxon>
        <taxon>Rhizopus</taxon>
    </lineage>
</organism>
<reference evidence="2 3" key="1">
    <citation type="journal article" date="2020" name="Microb. Genom.">
        <title>Genetic diversity of clinical and environmental Mucorales isolates obtained from an investigation of mucormycosis cases among solid organ transplant recipients.</title>
        <authorList>
            <person name="Nguyen M.H."/>
            <person name="Kaul D."/>
            <person name="Muto C."/>
            <person name="Cheng S.J."/>
            <person name="Richter R.A."/>
            <person name="Bruno V.M."/>
            <person name="Liu G."/>
            <person name="Beyhan S."/>
            <person name="Sundermann A.J."/>
            <person name="Mounaud S."/>
            <person name="Pasculle A.W."/>
            <person name="Nierman W.C."/>
            <person name="Driscoll E."/>
            <person name="Cumbie R."/>
            <person name="Clancy C.J."/>
            <person name="Dupont C.L."/>
        </authorList>
    </citation>
    <scope>NUCLEOTIDE SEQUENCE [LARGE SCALE GENOMIC DNA]</scope>
    <source>
        <strain evidence="2 3">GL24</strain>
    </source>
</reference>
<evidence type="ECO:0000313" key="3">
    <source>
        <dbReference type="Proteomes" id="UP000740926"/>
    </source>
</evidence>
<dbReference type="AlphaFoldDB" id="A0A9P6XS23"/>
<evidence type="ECO:0000256" key="1">
    <source>
        <dbReference type="SAM" id="MobiDB-lite"/>
    </source>
</evidence>
<dbReference type="EMBL" id="JAANIU010011204">
    <property type="protein sequence ID" value="KAG1531203.1"/>
    <property type="molecule type" value="Genomic_DNA"/>
</dbReference>
<proteinExistence type="predicted"/>
<dbReference type="Proteomes" id="UP000740926">
    <property type="component" value="Unassembled WGS sequence"/>
</dbReference>